<dbReference type="Pfam" id="PF00642">
    <property type="entry name" value="zf-CCCH"/>
    <property type="match status" value="1"/>
</dbReference>
<comment type="caution">
    <text evidence="12">The sequence shown here is derived from an EMBL/GenBank/DDBJ whole genome shotgun (WGS) entry which is preliminary data.</text>
</comment>
<evidence type="ECO:0000259" key="11">
    <source>
        <dbReference type="PROSITE" id="PS50103"/>
    </source>
</evidence>
<evidence type="ECO:0000313" key="13">
    <source>
        <dbReference type="Proteomes" id="UP000603453"/>
    </source>
</evidence>
<feature type="compositionally biased region" description="Gly residues" evidence="9">
    <location>
        <begin position="189"/>
        <end position="198"/>
    </location>
</feature>
<feature type="zinc finger region" description="C3H1-type" evidence="7">
    <location>
        <begin position="212"/>
        <end position="240"/>
    </location>
</feature>
<feature type="compositionally biased region" description="Polar residues" evidence="9">
    <location>
        <begin position="143"/>
        <end position="159"/>
    </location>
</feature>
<dbReference type="PROSITE" id="PS50102">
    <property type="entry name" value="RRM"/>
    <property type="match status" value="1"/>
</dbReference>
<keyword evidence="4 6" id="KW-0694">RNA-binding</keyword>
<evidence type="ECO:0000256" key="5">
    <source>
        <dbReference type="ARBA" id="ARBA00043866"/>
    </source>
</evidence>
<feature type="region of interest" description="Disordered" evidence="9">
    <location>
        <begin position="419"/>
        <end position="449"/>
    </location>
</feature>
<dbReference type="EMBL" id="JAEPRD010000021">
    <property type="protein sequence ID" value="KAG2208097.1"/>
    <property type="molecule type" value="Genomic_DNA"/>
</dbReference>
<evidence type="ECO:0000256" key="3">
    <source>
        <dbReference type="ARBA" id="ARBA00022833"/>
    </source>
</evidence>
<dbReference type="InterPro" id="IPR036855">
    <property type="entry name" value="Znf_CCCH_sf"/>
</dbReference>
<feature type="coiled-coil region" evidence="8">
    <location>
        <begin position="457"/>
        <end position="506"/>
    </location>
</feature>
<evidence type="ECO:0000256" key="1">
    <source>
        <dbReference type="ARBA" id="ARBA00022723"/>
    </source>
</evidence>
<dbReference type="GO" id="GO:0005634">
    <property type="term" value="C:nucleus"/>
    <property type="evidence" value="ECO:0007669"/>
    <property type="project" value="TreeGrafter"/>
</dbReference>
<feature type="compositionally biased region" description="Low complexity" evidence="9">
    <location>
        <begin position="530"/>
        <end position="544"/>
    </location>
</feature>
<dbReference type="InterPro" id="IPR000571">
    <property type="entry name" value="Znf_CCCH"/>
</dbReference>
<feature type="region of interest" description="Disordered" evidence="9">
    <location>
        <begin position="530"/>
        <end position="565"/>
    </location>
</feature>
<dbReference type="SUPFAM" id="SSF54928">
    <property type="entry name" value="RNA-binding domain, RBD"/>
    <property type="match status" value="1"/>
</dbReference>
<feature type="domain" description="C3H1-type" evidence="11">
    <location>
        <begin position="212"/>
        <end position="240"/>
    </location>
</feature>
<feature type="compositionally biased region" description="Basic and acidic residues" evidence="9">
    <location>
        <begin position="125"/>
        <end position="142"/>
    </location>
</feature>
<dbReference type="SMART" id="SM00360">
    <property type="entry name" value="RRM"/>
    <property type="match status" value="2"/>
</dbReference>
<evidence type="ECO:0000256" key="6">
    <source>
        <dbReference type="PROSITE-ProRule" id="PRU00176"/>
    </source>
</evidence>
<dbReference type="PANTHER" id="PTHR14398">
    <property type="entry name" value="RNA RECOGNITION RRM/RNP DOMAIN"/>
    <property type="match status" value="1"/>
</dbReference>
<evidence type="ECO:0000256" key="8">
    <source>
        <dbReference type="SAM" id="Coils"/>
    </source>
</evidence>
<dbReference type="Gene3D" id="3.30.70.330">
    <property type="match status" value="2"/>
</dbReference>
<evidence type="ECO:0000256" key="7">
    <source>
        <dbReference type="PROSITE-ProRule" id="PRU00723"/>
    </source>
</evidence>
<organism evidence="12 13">
    <name type="scientific">Mucor saturninus</name>
    <dbReference type="NCBI Taxonomy" id="64648"/>
    <lineage>
        <taxon>Eukaryota</taxon>
        <taxon>Fungi</taxon>
        <taxon>Fungi incertae sedis</taxon>
        <taxon>Mucoromycota</taxon>
        <taxon>Mucoromycotina</taxon>
        <taxon>Mucoromycetes</taxon>
        <taxon>Mucorales</taxon>
        <taxon>Mucorineae</taxon>
        <taxon>Mucoraceae</taxon>
        <taxon>Mucor</taxon>
    </lineage>
</organism>
<dbReference type="InterPro" id="IPR000504">
    <property type="entry name" value="RRM_dom"/>
</dbReference>
<gene>
    <name evidence="12" type="ORF">INT47_010459</name>
</gene>
<dbReference type="SUPFAM" id="SSF90229">
    <property type="entry name" value="CCCH zinc finger"/>
    <property type="match status" value="1"/>
</dbReference>
<dbReference type="PANTHER" id="PTHR14398:SF0">
    <property type="entry name" value="ZINC FINGER PROTEIN SWM"/>
    <property type="match status" value="1"/>
</dbReference>
<dbReference type="InterPro" id="IPR035979">
    <property type="entry name" value="RBD_domain_sf"/>
</dbReference>
<evidence type="ECO:0000256" key="2">
    <source>
        <dbReference type="ARBA" id="ARBA00022771"/>
    </source>
</evidence>
<sequence length="694" mass="76717">MANTQLPADLEAFVSKEVASLCDADPTVLAQYIIALIGNEDLDDRLKSSLEEKLHEFFDDQTMPFINRLFSKINGQSASSTTTTNITTAAATAVVPSLPHTTDRFNDFSDDEDDGDRNFKHRRQRSESQEDGDRGSKRRMNDDPSSSLGSKYYRTNTSSNDERRPNPNNIPVTGGFNGHHFDNNNRARGGSGTGGNMGRPGVNPRMHNMNRGQNRPQCRDYNEKGFCMRGDMCPYDHGMDRIIVDEGAGAYPGPFPPGGPIPPMGVRAVPPQPFYGMPDAYDPERSGMMPGQDMGFPGGMMPNNNDMMNMRGNGMRRGGRGHRGNARGGYNGRQHYNHHNAQNTTLNVEKIPVEFCQIATVNEFFAKFGTITNISVQPHAQKAVIQYSTRQEAENAYNSPDAIFDNRFVKVYWHKDETPAANANGTNTAATATAPVEPQPPMINPNEPDPELVAARAAELAKEREEKQKKHQEHMKSILEIQKKRENQLQQQIDEQKRLLDQLTNSTGLSQLEKADLLKALKSIQSDINTTKTAATQPPVVPAASEGSEPADTTAAGATEGTETTEDLKKKLARLEAEASHLGIQGSGFRGGRGGYYGRGRGSWPRMRGGMTRMSLDNRPTKIVVKDIPQESNETELRQHFDQFGTVTSFEQKESEVVVQYGQRFEAERAMTAGPNYSKGTLQLAWISETPEEA</sequence>
<dbReference type="OrthoDB" id="443401at2759"/>
<dbReference type="InterPro" id="IPR002483">
    <property type="entry name" value="PWI_dom"/>
</dbReference>
<dbReference type="Proteomes" id="UP000603453">
    <property type="component" value="Unassembled WGS sequence"/>
</dbReference>
<keyword evidence="3 7" id="KW-0862">Zinc</keyword>
<evidence type="ECO:0000259" key="10">
    <source>
        <dbReference type="PROSITE" id="PS50102"/>
    </source>
</evidence>
<dbReference type="SMART" id="SM00356">
    <property type="entry name" value="ZnF_C3H1"/>
    <property type="match status" value="1"/>
</dbReference>
<evidence type="ECO:0000256" key="9">
    <source>
        <dbReference type="SAM" id="MobiDB-lite"/>
    </source>
</evidence>
<keyword evidence="13" id="KW-1185">Reference proteome</keyword>
<evidence type="ECO:0000256" key="4">
    <source>
        <dbReference type="ARBA" id="ARBA00022884"/>
    </source>
</evidence>
<proteinExistence type="predicted"/>
<feature type="domain" description="RRM" evidence="10">
    <location>
        <begin position="621"/>
        <end position="689"/>
    </location>
</feature>
<keyword evidence="2 7" id="KW-0863">Zinc-finger</keyword>
<dbReference type="GO" id="GO:0003723">
    <property type="term" value="F:RNA binding"/>
    <property type="evidence" value="ECO:0007669"/>
    <property type="project" value="UniProtKB-UniRule"/>
</dbReference>
<name>A0A8H7RBV8_9FUNG</name>
<keyword evidence="8" id="KW-0175">Coiled coil</keyword>
<dbReference type="CDD" id="cd12257">
    <property type="entry name" value="RRM1_RBM26_like"/>
    <property type="match status" value="1"/>
</dbReference>
<accession>A0A8H7RBV8</accession>
<dbReference type="InterPro" id="IPR045137">
    <property type="entry name" value="RBM26/27"/>
</dbReference>
<comment type="function">
    <text evidence="5">May be involved in the turnover of nuclear polyadenylated (pA+) RNA.</text>
</comment>
<reference evidence="12" key="1">
    <citation type="submission" date="2020-12" db="EMBL/GenBank/DDBJ databases">
        <title>Metabolic potential, ecology and presence of endohyphal bacteria is reflected in genomic diversity of Mucoromycotina.</title>
        <authorList>
            <person name="Muszewska A."/>
            <person name="Okrasinska A."/>
            <person name="Steczkiewicz K."/>
            <person name="Drgas O."/>
            <person name="Orlowska M."/>
            <person name="Perlinska-Lenart U."/>
            <person name="Aleksandrzak-Piekarczyk T."/>
            <person name="Szatraj K."/>
            <person name="Zielenkiewicz U."/>
            <person name="Pilsyk S."/>
            <person name="Malc E."/>
            <person name="Mieczkowski P."/>
            <person name="Kruszewska J.S."/>
            <person name="Biernat P."/>
            <person name="Pawlowska J."/>
        </authorList>
    </citation>
    <scope>NUCLEOTIDE SEQUENCE</scope>
    <source>
        <strain evidence="12">WA0000017839</strain>
    </source>
</reference>
<dbReference type="InterPro" id="IPR012677">
    <property type="entry name" value="Nucleotide-bd_a/b_plait_sf"/>
</dbReference>
<evidence type="ECO:0000313" key="12">
    <source>
        <dbReference type="EMBL" id="KAG2208097.1"/>
    </source>
</evidence>
<feature type="region of interest" description="Disordered" evidence="9">
    <location>
        <begin position="97"/>
        <end position="216"/>
    </location>
</feature>
<keyword evidence="1 7" id="KW-0479">Metal-binding</keyword>
<dbReference type="PROSITE" id="PS50103">
    <property type="entry name" value="ZF_C3H1"/>
    <property type="match status" value="1"/>
</dbReference>
<dbReference type="GO" id="GO:0008270">
    <property type="term" value="F:zinc ion binding"/>
    <property type="evidence" value="ECO:0007669"/>
    <property type="project" value="UniProtKB-KW"/>
</dbReference>
<protein>
    <submittedName>
        <fullName evidence="12">Uncharacterized protein</fullName>
    </submittedName>
</protein>
<feature type="compositionally biased region" description="Low complexity" evidence="9">
    <location>
        <begin position="419"/>
        <end position="435"/>
    </location>
</feature>
<feature type="compositionally biased region" description="Low complexity" evidence="9">
    <location>
        <begin position="553"/>
        <end position="562"/>
    </location>
</feature>
<dbReference type="Pfam" id="PF01480">
    <property type="entry name" value="PWI"/>
    <property type="match status" value="1"/>
</dbReference>
<dbReference type="AlphaFoldDB" id="A0A8H7RBV8"/>